<dbReference type="OrthoDB" id="9806601at2"/>
<dbReference type="InterPro" id="IPR036188">
    <property type="entry name" value="FAD/NAD-bd_sf"/>
</dbReference>
<name>A0A3D9BQE7_9RHOB</name>
<dbReference type="Pfam" id="PF01266">
    <property type="entry name" value="DAO"/>
    <property type="match status" value="1"/>
</dbReference>
<comment type="caution">
    <text evidence="3">The sequence shown here is derived from an EMBL/GenBank/DDBJ whole genome shotgun (WGS) entry which is preliminary data.</text>
</comment>
<sequence>MTDLLTANDRPGAYPESWYAATVEAPPPRPALSGETRADVCVVGAGYTGLSAALHLAERGFDVVVLEASRAGFGASGRNGGQLGSGQRVGQRELEARLGQAHAGRLWRLGEEAKALVRDLVARHGIDCALRPGVAHLCYTDAERAEIHAEAAHLAERYGYEEIETLDRAAGHALCPSPAYRGGALDHGAGHLHPLAFALGLARAAEGAGARLFERTRAVELIEGPAPEVRTEAGRVRADHVILAGNGYLEGLAPRIAERVMPINNFVAATEPLGARAAEVLTRDVAVADTKFVVNYFRLSGDGRLLFGGGETYGYRFPADIAGLVRRPMLKVFPHLEDVAIDYAWGGTLAITLRRLPYLARVGLRVLSASGYSGHGVGLATLSGRLMAEAVAGETEGFDTMAAVPTPAFPGGPRLRTPLLVLAMSWYALRDRLGL</sequence>
<evidence type="ECO:0000256" key="1">
    <source>
        <dbReference type="ARBA" id="ARBA00023002"/>
    </source>
</evidence>
<gene>
    <name evidence="3" type="ORF">DRV84_11025</name>
</gene>
<dbReference type="RefSeq" id="WP_115980525.1">
    <property type="nucleotide sequence ID" value="NZ_QOHR01000016.1"/>
</dbReference>
<feature type="domain" description="FAD dependent oxidoreductase" evidence="2">
    <location>
        <begin position="39"/>
        <end position="389"/>
    </location>
</feature>
<dbReference type="PANTHER" id="PTHR13847:SF281">
    <property type="entry name" value="FAD DEPENDENT OXIDOREDUCTASE DOMAIN-CONTAINING PROTEIN"/>
    <property type="match status" value="1"/>
</dbReference>
<dbReference type="Gene3D" id="3.30.9.10">
    <property type="entry name" value="D-Amino Acid Oxidase, subunit A, domain 2"/>
    <property type="match status" value="1"/>
</dbReference>
<evidence type="ECO:0000259" key="2">
    <source>
        <dbReference type="Pfam" id="PF01266"/>
    </source>
</evidence>
<keyword evidence="1" id="KW-0560">Oxidoreductase</keyword>
<dbReference type="InterPro" id="IPR006076">
    <property type="entry name" value="FAD-dep_OxRdtase"/>
</dbReference>
<reference evidence="3 4" key="1">
    <citation type="journal article" date="2017" name="Int. J. Syst. Evol. Microbiol.">
        <title>Rhodosalinus sediminis gen. nov., sp. nov., isolated from marine saltern.</title>
        <authorList>
            <person name="Guo L.Y."/>
            <person name="Ling S.K."/>
            <person name="Li C.M."/>
            <person name="Chen G.J."/>
            <person name="Du Z.J."/>
        </authorList>
    </citation>
    <scope>NUCLEOTIDE SEQUENCE [LARGE SCALE GENOMIC DNA]</scope>
    <source>
        <strain evidence="3 4">WDN1C137</strain>
    </source>
</reference>
<dbReference type="GO" id="GO:0005737">
    <property type="term" value="C:cytoplasm"/>
    <property type="evidence" value="ECO:0007669"/>
    <property type="project" value="TreeGrafter"/>
</dbReference>
<proteinExistence type="predicted"/>
<organism evidence="3 4">
    <name type="scientific">Rhodosalinus sediminis</name>
    <dbReference type="NCBI Taxonomy" id="1940533"/>
    <lineage>
        <taxon>Bacteria</taxon>
        <taxon>Pseudomonadati</taxon>
        <taxon>Pseudomonadota</taxon>
        <taxon>Alphaproteobacteria</taxon>
        <taxon>Rhodobacterales</taxon>
        <taxon>Paracoccaceae</taxon>
        <taxon>Rhodosalinus</taxon>
    </lineage>
</organism>
<protein>
    <submittedName>
        <fullName evidence="3">FAD-binding oxidoreductase</fullName>
    </submittedName>
</protein>
<keyword evidence="4" id="KW-1185">Reference proteome</keyword>
<evidence type="ECO:0000313" key="4">
    <source>
        <dbReference type="Proteomes" id="UP000257131"/>
    </source>
</evidence>
<accession>A0A3D9BQE7</accession>
<dbReference type="SUPFAM" id="SSF51905">
    <property type="entry name" value="FAD/NAD(P)-binding domain"/>
    <property type="match status" value="1"/>
</dbReference>
<dbReference type="PANTHER" id="PTHR13847">
    <property type="entry name" value="SARCOSINE DEHYDROGENASE-RELATED"/>
    <property type="match status" value="1"/>
</dbReference>
<dbReference type="GO" id="GO:0016491">
    <property type="term" value="F:oxidoreductase activity"/>
    <property type="evidence" value="ECO:0007669"/>
    <property type="project" value="UniProtKB-KW"/>
</dbReference>
<dbReference type="Gene3D" id="3.50.50.60">
    <property type="entry name" value="FAD/NAD(P)-binding domain"/>
    <property type="match status" value="1"/>
</dbReference>
<dbReference type="Proteomes" id="UP000257131">
    <property type="component" value="Unassembled WGS sequence"/>
</dbReference>
<evidence type="ECO:0000313" key="3">
    <source>
        <dbReference type="EMBL" id="REC55749.1"/>
    </source>
</evidence>
<dbReference type="AlphaFoldDB" id="A0A3D9BQE7"/>
<dbReference type="EMBL" id="QOHR01000016">
    <property type="protein sequence ID" value="REC55749.1"/>
    <property type="molecule type" value="Genomic_DNA"/>
</dbReference>